<dbReference type="Proteomes" id="UP001551482">
    <property type="component" value="Unassembled WGS sequence"/>
</dbReference>
<keyword evidence="1 2" id="KW-0238">DNA-binding</keyword>
<dbReference type="EMBL" id="JBEZFP010000007">
    <property type="protein sequence ID" value="MEU8132697.1"/>
    <property type="molecule type" value="Genomic_DNA"/>
</dbReference>
<accession>A0ABV3DBX7</accession>
<dbReference type="SUPFAM" id="SSF46689">
    <property type="entry name" value="Homeodomain-like"/>
    <property type="match status" value="1"/>
</dbReference>
<dbReference type="InterPro" id="IPR039536">
    <property type="entry name" value="TetR_C_Proteobacteria"/>
</dbReference>
<dbReference type="InterPro" id="IPR036271">
    <property type="entry name" value="Tet_transcr_reg_TetR-rel_C_sf"/>
</dbReference>
<keyword evidence="5" id="KW-1185">Reference proteome</keyword>
<reference evidence="4 5" key="1">
    <citation type="submission" date="2024-06" db="EMBL/GenBank/DDBJ databases">
        <title>The Natural Products Discovery Center: Release of the First 8490 Sequenced Strains for Exploring Actinobacteria Biosynthetic Diversity.</title>
        <authorList>
            <person name="Kalkreuter E."/>
            <person name="Kautsar S.A."/>
            <person name="Yang D."/>
            <person name="Bader C.D."/>
            <person name="Teijaro C.N."/>
            <person name="Fluegel L."/>
            <person name="Davis C.M."/>
            <person name="Simpson J.R."/>
            <person name="Lauterbach L."/>
            <person name="Steele A.D."/>
            <person name="Gui C."/>
            <person name="Meng S."/>
            <person name="Li G."/>
            <person name="Viehrig K."/>
            <person name="Ye F."/>
            <person name="Su P."/>
            <person name="Kiefer A.F."/>
            <person name="Nichols A."/>
            <person name="Cepeda A.J."/>
            <person name="Yan W."/>
            <person name="Fan B."/>
            <person name="Jiang Y."/>
            <person name="Adhikari A."/>
            <person name="Zheng C.-J."/>
            <person name="Schuster L."/>
            <person name="Cowan T.M."/>
            <person name="Smanski M.J."/>
            <person name="Chevrette M.G."/>
            <person name="De Carvalho L.P.S."/>
            <person name="Shen B."/>
        </authorList>
    </citation>
    <scope>NUCLEOTIDE SEQUENCE [LARGE SCALE GENOMIC DNA]</scope>
    <source>
        <strain evidence="4 5">NPDC048946</strain>
    </source>
</reference>
<dbReference type="RefSeq" id="WP_358348945.1">
    <property type="nucleotide sequence ID" value="NZ_JBEZFP010000007.1"/>
</dbReference>
<proteinExistence type="predicted"/>
<sequence length="221" mass="23450">MTAPGHRTATRRVPAGDRARRKRAAIVRAASGAFLRDGYDAGMDAIAAEAGVSKVTVYNHFGSKEELFTAIVGDILDRALADSTALVEARLGASDDVRADLTAICRAWVAGHATPEVLALHNVVVGSTRRLPDLGRTWQELGPDRFHTLVRAALQELVDRGRLVIDDVPLAAIQLSGLVLLPHIAYGAAGSAPDADLTERLITGGVDMFLARYLPSATPTP</sequence>
<evidence type="ECO:0000313" key="4">
    <source>
        <dbReference type="EMBL" id="MEU8132697.1"/>
    </source>
</evidence>
<evidence type="ECO:0000256" key="2">
    <source>
        <dbReference type="PROSITE-ProRule" id="PRU00335"/>
    </source>
</evidence>
<dbReference type="Pfam" id="PF00440">
    <property type="entry name" value="TetR_N"/>
    <property type="match status" value="1"/>
</dbReference>
<name>A0ABV3DBX7_9ACTN</name>
<protein>
    <submittedName>
        <fullName evidence="4">TetR/AcrR family transcriptional regulator</fullName>
    </submittedName>
</protein>
<feature type="domain" description="HTH tetR-type" evidence="3">
    <location>
        <begin position="20"/>
        <end position="79"/>
    </location>
</feature>
<dbReference type="InterPro" id="IPR001647">
    <property type="entry name" value="HTH_TetR"/>
</dbReference>
<comment type="caution">
    <text evidence="4">The sequence shown here is derived from an EMBL/GenBank/DDBJ whole genome shotgun (WGS) entry which is preliminary data.</text>
</comment>
<evidence type="ECO:0000256" key="1">
    <source>
        <dbReference type="ARBA" id="ARBA00023125"/>
    </source>
</evidence>
<organism evidence="4 5">
    <name type="scientific">Streptodolium elevatio</name>
    <dbReference type="NCBI Taxonomy" id="3157996"/>
    <lineage>
        <taxon>Bacteria</taxon>
        <taxon>Bacillati</taxon>
        <taxon>Actinomycetota</taxon>
        <taxon>Actinomycetes</taxon>
        <taxon>Kitasatosporales</taxon>
        <taxon>Streptomycetaceae</taxon>
        <taxon>Streptodolium</taxon>
    </lineage>
</organism>
<dbReference type="Gene3D" id="1.10.357.10">
    <property type="entry name" value="Tetracycline Repressor, domain 2"/>
    <property type="match status" value="1"/>
</dbReference>
<evidence type="ECO:0000259" key="3">
    <source>
        <dbReference type="PROSITE" id="PS50977"/>
    </source>
</evidence>
<feature type="DNA-binding region" description="H-T-H motif" evidence="2">
    <location>
        <begin position="42"/>
        <end position="61"/>
    </location>
</feature>
<dbReference type="Pfam" id="PF14246">
    <property type="entry name" value="TetR_C_7"/>
    <property type="match status" value="1"/>
</dbReference>
<dbReference type="PRINTS" id="PR00455">
    <property type="entry name" value="HTHTETR"/>
</dbReference>
<evidence type="ECO:0000313" key="5">
    <source>
        <dbReference type="Proteomes" id="UP001551482"/>
    </source>
</evidence>
<dbReference type="PROSITE" id="PS50977">
    <property type="entry name" value="HTH_TETR_2"/>
    <property type="match status" value="1"/>
</dbReference>
<dbReference type="InterPro" id="IPR009057">
    <property type="entry name" value="Homeodomain-like_sf"/>
</dbReference>
<dbReference type="SUPFAM" id="SSF48498">
    <property type="entry name" value="Tetracyclin repressor-like, C-terminal domain"/>
    <property type="match status" value="1"/>
</dbReference>
<dbReference type="PANTHER" id="PTHR30055:SF146">
    <property type="entry name" value="HTH-TYPE TRANSCRIPTIONAL DUAL REGULATOR CECR"/>
    <property type="match status" value="1"/>
</dbReference>
<dbReference type="InterPro" id="IPR050109">
    <property type="entry name" value="HTH-type_TetR-like_transc_reg"/>
</dbReference>
<gene>
    <name evidence="4" type="ORF">AB0C36_04225</name>
</gene>
<dbReference type="PANTHER" id="PTHR30055">
    <property type="entry name" value="HTH-TYPE TRANSCRIPTIONAL REGULATOR RUTR"/>
    <property type="match status" value="1"/>
</dbReference>